<evidence type="ECO:0000256" key="6">
    <source>
        <dbReference type="ARBA" id="ARBA00023242"/>
    </source>
</evidence>
<dbReference type="InterPro" id="IPR048549">
    <property type="entry name" value="KRR1-like_KH2_euk"/>
</dbReference>
<feature type="compositionally biased region" description="Basic residues" evidence="11">
    <location>
        <begin position="374"/>
        <end position="386"/>
    </location>
</feature>
<feature type="compositionally biased region" description="Basic and acidic residues" evidence="11">
    <location>
        <begin position="310"/>
        <end position="327"/>
    </location>
</feature>
<dbReference type="OMA" id="TPDIDKW"/>
<dbReference type="OrthoDB" id="441223at2759"/>
<comment type="similarity">
    <text evidence="2 10">Belongs to the KRR1 family.</text>
</comment>
<dbReference type="RefSeq" id="XP_006805616.1">
    <property type="nucleotide sequence ID" value="XM_006805553.2"/>
</dbReference>
<keyword evidence="14" id="KW-1185">Reference proteome</keyword>
<dbReference type="InterPro" id="IPR041174">
    <property type="entry name" value="KRR1-like_KH1"/>
</dbReference>
<dbReference type="FunFam" id="3.30.1370.10:FF:000014">
    <property type="entry name" value="KRR1 small subunit processome component"/>
    <property type="match status" value="1"/>
</dbReference>
<feature type="region of interest" description="Disordered" evidence="11">
    <location>
        <begin position="249"/>
        <end position="280"/>
    </location>
</feature>
<keyword evidence="4 10" id="KW-0698">rRNA processing</keyword>
<evidence type="ECO:0000256" key="1">
    <source>
        <dbReference type="ARBA" id="ARBA00004604"/>
    </source>
</evidence>
<dbReference type="InterPro" id="IPR024166">
    <property type="entry name" value="rRNA_assembly_KRR1"/>
</dbReference>
<comment type="subunit">
    <text evidence="10">Component of the ribosomal small subunit (SSU) processome.</text>
</comment>
<dbReference type="PANTHER" id="PTHR12581:SF0">
    <property type="entry name" value="KRR1 SMALL SUBUNIT PROCESSOME COMPONENT HOMOLOG"/>
    <property type="match status" value="1"/>
</dbReference>
<dbReference type="GO" id="GO:0032040">
    <property type="term" value="C:small-subunit processome"/>
    <property type="evidence" value="ECO:0007669"/>
    <property type="project" value="TreeGrafter"/>
</dbReference>
<evidence type="ECO:0000256" key="5">
    <source>
        <dbReference type="ARBA" id="ARBA00022884"/>
    </source>
</evidence>
<comment type="subcellular location">
    <subcellularLocation>
        <location evidence="1 10">Nucleus</location>
        <location evidence="1 10">Nucleolus</location>
    </subcellularLocation>
</comment>
<keyword evidence="3 10" id="KW-0690">Ribosome biogenesis</keyword>
<dbReference type="SMART" id="SM00322">
    <property type="entry name" value="KH"/>
    <property type="match status" value="1"/>
</dbReference>
<dbReference type="InterPro" id="IPR036612">
    <property type="entry name" value="KH_dom_type_1_sf"/>
</dbReference>
<dbReference type="SUPFAM" id="SSF54791">
    <property type="entry name" value="Eukaryotic type KH-domain (KH-domain type I)"/>
    <property type="match status" value="1"/>
</dbReference>
<name>A0A3Q4MF17_NEOBR</name>
<dbReference type="Bgee" id="ENSNBRG00000006530">
    <property type="expression patterns" value="Expressed in zone of skin and 8 other cell types or tissues"/>
</dbReference>
<evidence type="ECO:0000256" key="11">
    <source>
        <dbReference type="SAM" id="MobiDB-lite"/>
    </source>
</evidence>
<dbReference type="AlphaFoldDB" id="A0A3Q4MF17"/>
<feature type="domain" description="K Homology" evidence="12">
    <location>
        <begin position="139"/>
        <end position="209"/>
    </location>
</feature>
<accession>A0A3Q4MF17</accession>
<evidence type="ECO:0000313" key="13">
    <source>
        <dbReference type="Ensembl" id="ENSNBRP00000008374.1"/>
    </source>
</evidence>
<dbReference type="GO" id="GO:0003723">
    <property type="term" value="F:RNA binding"/>
    <property type="evidence" value="ECO:0007669"/>
    <property type="project" value="UniProtKB-KW"/>
</dbReference>
<dbReference type="CTD" id="11103"/>
<comment type="function">
    <text evidence="10">Required for 40S ribosome biogenesis. Involved in nucleolar processing of pre-18S ribosomal RNA and ribosome assembly.</text>
</comment>
<dbReference type="InterPro" id="IPR048550">
    <property type="entry name" value="KRR1-like_KH1_euk"/>
</dbReference>
<dbReference type="Pfam" id="PF17903">
    <property type="entry name" value="KH_KRR1_1st"/>
    <property type="match status" value="1"/>
</dbReference>
<evidence type="ECO:0000256" key="2">
    <source>
        <dbReference type="ARBA" id="ARBA00009344"/>
    </source>
</evidence>
<dbReference type="Proteomes" id="UP000261580">
    <property type="component" value="Unassembled WGS sequence"/>
</dbReference>
<feature type="compositionally biased region" description="Basic residues" evidence="11">
    <location>
        <begin position="249"/>
        <end position="260"/>
    </location>
</feature>
<evidence type="ECO:0000259" key="12">
    <source>
        <dbReference type="SMART" id="SM00322"/>
    </source>
</evidence>
<dbReference type="FunFam" id="3.30.1370.10:FF:000011">
    <property type="entry name" value="KRR1 small subunit processome component"/>
    <property type="match status" value="1"/>
</dbReference>
<evidence type="ECO:0000256" key="3">
    <source>
        <dbReference type="ARBA" id="ARBA00022517"/>
    </source>
</evidence>
<feature type="region of interest" description="Disordered" evidence="11">
    <location>
        <begin position="1"/>
        <end position="33"/>
    </location>
</feature>
<comment type="function">
    <text evidence="8">Part of the small subunit (SSU) processome, first precursor of the small eukaryotic ribosomal subunit. During the assembly of the SSU processome in the nucleolus, many ribosome biogenesis factors, an RNA chaperone and ribosomal proteins associate with the nascent pre-rRNA and work in concert to generate RNA folding, modifications, rearrangements and cleavage as well as targeted degradation of pre-ribosomal RNA by the RNA exosome.</text>
</comment>
<dbReference type="Gene3D" id="3.30.1370.10">
    <property type="entry name" value="K Homology domain, type 1"/>
    <property type="match status" value="2"/>
</dbReference>
<dbReference type="PIRSF" id="PIRSF006515">
    <property type="entry name" value="KRR1"/>
    <property type="match status" value="1"/>
</dbReference>
<evidence type="ECO:0000256" key="10">
    <source>
        <dbReference type="PIRNR" id="PIRNR006515"/>
    </source>
</evidence>
<keyword evidence="7 10" id="KW-0687">Ribonucleoprotein</keyword>
<feature type="region of interest" description="Disordered" evidence="11">
    <location>
        <begin position="308"/>
        <end position="386"/>
    </location>
</feature>
<dbReference type="STRING" id="32507.ENSNBRP00000008374"/>
<reference evidence="13" key="2">
    <citation type="submission" date="2025-09" db="UniProtKB">
        <authorList>
            <consortium name="Ensembl"/>
        </authorList>
    </citation>
    <scope>IDENTIFICATION</scope>
</reference>
<protein>
    <recommendedName>
        <fullName evidence="10">KRR1 small subunit processome component</fullName>
    </recommendedName>
    <alternativeName>
        <fullName evidence="10">KRR-R motif-containing protein 1</fullName>
    </alternativeName>
</protein>
<dbReference type="GeneID" id="102776155"/>
<evidence type="ECO:0000256" key="8">
    <source>
        <dbReference type="ARBA" id="ARBA00035000"/>
    </source>
</evidence>
<dbReference type="Pfam" id="PF21800">
    <property type="entry name" value="KH_KRR1_2nd"/>
    <property type="match status" value="1"/>
</dbReference>
<feature type="compositionally biased region" description="Basic and acidic residues" evidence="11">
    <location>
        <begin position="336"/>
        <end position="347"/>
    </location>
</feature>
<evidence type="ECO:0000313" key="14">
    <source>
        <dbReference type="Proteomes" id="UP000261580"/>
    </source>
</evidence>
<dbReference type="CDD" id="cd22394">
    <property type="entry name" value="KH-I_KRR1_rpt2"/>
    <property type="match status" value="1"/>
</dbReference>
<proteinExistence type="inferred from homology"/>
<dbReference type="InterPro" id="IPR004087">
    <property type="entry name" value="KH_dom"/>
</dbReference>
<comment type="subunit">
    <text evidence="9">Part of the small subunit (SSU) processome, composed of more than 70 proteins and the RNA chaperone small nucleolar RNA (snoRNA) U3.</text>
</comment>
<evidence type="ECO:0000256" key="4">
    <source>
        <dbReference type="ARBA" id="ARBA00022552"/>
    </source>
</evidence>
<dbReference type="InterPro" id="IPR048548">
    <property type="entry name" value="KRR1-like_KH2"/>
</dbReference>
<dbReference type="Ensembl" id="ENSNBRT00000008618.1">
    <property type="protein sequence ID" value="ENSNBRP00000008374.1"/>
    <property type="gene ID" value="ENSNBRG00000006530.1"/>
</dbReference>
<dbReference type="PANTHER" id="PTHR12581">
    <property type="entry name" value="HIV-1 REV BINDING PROTEIN 2, 3"/>
    <property type="match status" value="1"/>
</dbReference>
<evidence type="ECO:0000256" key="9">
    <source>
        <dbReference type="ARBA" id="ARBA00035020"/>
    </source>
</evidence>
<evidence type="ECO:0000256" key="7">
    <source>
        <dbReference type="ARBA" id="ARBA00023274"/>
    </source>
</evidence>
<dbReference type="GeneTree" id="ENSGT00390000018775"/>
<keyword evidence="6 10" id="KW-0539">Nucleus</keyword>
<organism evidence="13 14">
    <name type="scientific">Neolamprologus brichardi</name>
    <name type="common">Fairy cichlid</name>
    <name type="synonym">Lamprologus brichardi</name>
    <dbReference type="NCBI Taxonomy" id="32507"/>
    <lineage>
        <taxon>Eukaryota</taxon>
        <taxon>Metazoa</taxon>
        <taxon>Chordata</taxon>
        <taxon>Craniata</taxon>
        <taxon>Vertebrata</taxon>
        <taxon>Euteleostomi</taxon>
        <taxon>Actinopterygii</taxon>
        <taxon>Neopterygii</taxon>
        <taxon>Teleostei</taxon>
        <taxon>Neoteleostei</taxon>
        <taxon>Acanthomorphata</taxon>
        <taxon>Ovalentaria</taxon>
        <taxon>Cichlomorphae</taxon>
        <taxon>Cichliformes</taxon>
        <taxon>Cichlidae</taxon>
        <taxon>African cichlids</taxon>
        <taxon>Pseudocrenilabrinae</taxon>
        <taxon>Lamprologini</taxon>
        <taxon>Neolamprologus</taxon>
    </lineage>
</organism>
<dbReference type="GO" id="GO:0006364">
    <property type="term" value="P:rRNA processing"/>
    <property type="evidence" value="ECO:0007669"/>
    <property type="project" value="UniProtKB-KW"/>
</dbReference>
<dbReference type="CDD" id="cd22393">
    <property type="entry name" value="KH-I_KRR1_rpt1"/>
    <property type="match status" value="1"/>
</dbReference>
<keyword evidence="5 10" id="KW-0694">RNA-binding</keyword>
<sequence length="386" mass="43808">MASSTASDGVSEEQTGKKSKKTKSQVDESELLTVPDGWKEPLFTKEDNPRGLLEESSFATLFPKYREAYLKECWPLVEKALGEVHIKPSLDLIEGSMTVCTTKKTFDPYAIVRARDLIKLLARSVPFEQAVRILQDDIACDIIKIGTMVRSRERFVKRRQRLIGPKGSTLKALELLTNCYVMVQGNTVSALGPYSGLKEVRKVVSDTMKNIHPIYNIKTLMIKRELSKDPELRMQNWERFLPKFRHKNLAKRKEPKKKSVKKEYTPFPPPQPESKVDQELATGEFFLRESVKKRKKMEEIKVKQATALTKKQEERNKAFIPPKEKPLMKKTAKAPTEGKLDIEAIKDKVKKAKTKKLGAPPLNPAAPTSSTSEKKKKKSNKAKSKG</sequence>
<reference evidence="13" key="1">
    <citation type="submission" date="2025-08" db="UniProtKB">
        <authorList>
            <consortium name="Ensembl"/>
        </authorList>
    </citation>
    <scope>IDENTIFICATION</scope>
</reference>